<dbReference type="AlphaFoldDB" id="A0A7Y2NYU5"/>
<proteinExistence type="predicted"/>
<name>A0A7Y2NYU5_9BURK</name>
<gene>
    <name evidence="1" type="ORF">HGB41_05010</name>
</gene>
<organism evidence="1 2">
    <name type="scientific">Telluria aromaticivorans</name>
    <dbReference type="NCBI Taxonomy" id="2725995"/>
    <lineage>
        <taxon>Bacteria</taxon>
        <taxon>Pseudomonadati</taxon>
        <taxon>Pseudomonadota</taxon>
        <taxon>Betaproteobacteria</taxon>
        <taxon>Burkholderiales</taxon>
        <taxon>Oxalobacteraceae</taxon>
        <taxon>Telluria group</taxon>
        <taxon>Telluria</taxon>
    </lineage>
</organism>
<comment type="caution">
    <text evidence="1">The sequence shown here is derived from an EMBL/GenBank/DDBJ whole genome shotgun (WGS) entry which is preliminary data.</text>
</comment>
<evidence type="ECO:0000313" key="1">
    <source>
        <dbReference type="EMBL" id="NNG22359.1"/>
    </source>
</evidence>
<keyword evidence="2" id="KW-1185">Reference proteome</keyword>
<protein>
    <submittedName>
        <fullName evidence="1">Uncharacterized protein</fullName>
    </submittedName>
</protein>
<accession>A0A7Y2NYU5</accession>
<dbReference type="Proteomes" id="UP000533905">
    <property type="component" value="Unassembled WGS sequence"/>
</dbReference>
<dbReference type="EMBL" id="JABAIV010000001">
    <property type="protein sequence ID" value="NNG22359.1"/>
    <property type="molecule type" value="Genomic_DNA"/>
</dbReference>
<dbReference type="RefSeq" id="WP_171081638.1">
    <property type="nucleotide sequence ID" value="NZ_JABAIV010000001.1"/>
</dbReference>
<reference evidence="1 2" key="1">
    <citation type="submission" date="2020-04" db="EMBL/GenBank/DDBJ databases">
        <title>Massilia sp. nov., a cold adapted bacteria isolated from Arctic soil.</title>
        <authorList>
            <person name="Son J."/>
            <person name="Ka J.-O."/>
        </authorList>
    </citation>
    <scope>NUCLEOTIDE SEQUENCE [LARGE SCALE GENOMIC DNA]</scope>
    <source>
        <strain evidence="1 2">ML15P13</strain>
    </source>
</reference>
<evidence type="ECO:0000313" key="2">
    <source>
        <dbReference type="Proteomes" id="UP000533905"/>
    </source>
</evidence>
<sequence length="60" mass="6792">MKPTFSSLSKHYPAEESREETVEHWFWPLSQEVDAAAALTQPQAFLPGFMTTSARSLHGR</sequence>